<reference evidence="4 5" key="1">
    <citation type="submission" date="2022-03" db="EMBL/GenBank/DDBJ databases">
        <authorList>
            <person name="Nunn A."/>
            <person name="Chopra R."/>
            <person name="Nunn A."/>
            <person name="Contreras Garrido A."/>
        </authorList>
    </citation>
    <scope>NUCLEOTIDE SEQUENCE [LARGE SCALE GENOMIC DNA]</scope>
</reference>
<dbReference type="InterPro" id="IPR002048">
    <property type="entry name" value="EF_hand_dom"/>
</dbReference>
<name>A0AAU9T8L0_THLAR</name>
<dbReference type="GO" id="GO:0005509">
    <property type="term" value="F:calcium ion binding"/>
    <property type="evidence" value="ECO:0007669"/>
    <property type="project" value="InterPro"/>
</dbReference>
<dbReference type="InterPro" id="IPR018247">
    <property type="entry name" value="EF_Hand_1_Ca_BS"/>
</dbReference>
<keyword evidence="2" id="KW-0106">Calcium</keyword>
<keyword evidence="5" id="KW-1185">Reference proteome</keyword>
<keyword evidence="1" id="KW-0677">Repeat</keyword>
<dbReference type="Proteomes" id="UP000836841">
    <property type="component" value="Chromosome 7"/>
</dbReference>
<sequence>MESIGEKITDDEVKEMIREVDLDGDGRLNYDEFAKVMMANPKRKKKRKRFCSARMTDEEHNDGFITEAEIRFVMTRDGSKVTDDEVKDAIRADNDGFITEAELRYVLTRSGANITEDDVKNAIKAADVDGDGRLSYDDFVKYKMAMKMIEEAPKGKNLVMQRIVNIFRAFVKHDLGFCVFDKSEIVSEFSESASFNLVILLPLSISWYQTRTFLQLCLIDDATKEATYRRWCQSRGSNSRMG</sequence>
<dbReference type="SMART" id="SM00054">
    <property type="entry name" value="EFh"/>
    <property type="match status" value="3"/>
</dbReference>
<dbReference type="FunFam" id="1.10.238.10:FF:000178">
    <property type="entry name" value="Calmodulin-2 A"/>
    <property type="match status" value="1"/>
</dbReference>
<organism evidence="4 5">
    <name type="scientific">Thlaspi arvense</name>
    <name type="common">Field penny-cress</name>
    <dbReference type="NCBI Taxonomy" id="13288"/>
    <lineage>
        <taxon>Eukaryota</taxon>
        <taxon>Viridiplantae</taxon>
        <taxon>Streptophyta</taxon>
        <taxon>Embryophyta</taxon>
        <taxon>Tracheophyta</taxon>
        <taxon>Spermatophyta</taxon>
        <taxon>Magnoliopsida</taxon>
        <taxon>eudicotyledons</taxon>
        <taxon>Gunneridae</taxon>
        <taxon>Pentapetalae</taxon>
        <taxon>rosids</taxon>
        <taxon>malvids</taxon>
        <taxon>Brassicales</taxon>
        <taxon>Brassicaceae</taxon>
        <taxon>Thlaspideae</taxon>
        <taxon>Thlaspi</taxon>
    </lineage>
</organism>
<dbReference type="InterPro" id="IPR050145">
    <property type="entry name" value="Centrin_CML-like"/>
</dbReference>
<evidence type="ECO:0000256" key="1">
    <source>
        <dbReference type="ARBA" id="ARBA00022737"/>
    </source>
</evidence>
<feature type="domain" description="EF-hand" evidence="3">
    <location>
        <begin position="12"/>
        <end position="40"/>
    </location>
</feature>
<feature type="domain" description="EF-hand" evidence="3">
    <location>
        <begin position="85"/>
        <end position="110"/>
    </location>
</feature>
<proteinExistence type="predicted"/>
<feature type="domain" description="EF-hand" evidence="3">
    <location>
        <begin position="118"/>
        <end position="146"/>
    </location>
</feature>
<dbReference type="EMBL" id="OU466863">
    <property type="protein sequence ID" value="CAH2080199.1"/>
    <property type="molecule type" value="Genomic_DNA"/>
</dbReference>
<dbReference type="GO" id="GO:0043226">
    <property type="term" value="C:organelle"/>
    <property type="evidence" value="ECO:0007669"/>
    <property type="project" value="UniProtKB-ARBA"/>
</dbReference>
<dbReference type="PANTHER" id="PTHR23050">
    <property type="entry name" value="CALCIUM BINDING PROTEIN"/>
    <property type="match status" value="1"/>
</dbReference>
<dbReference type="FunFam" id="1.10.238.10:FF:000003">
    <property type="entry name" value="Calmodulin A"/>
    <property type="match status" value="1"/>
</dbReference>
<evidence type="ECO:0000313" key="4">
    <source>
        <dbReference type="EMBL" id="CAH2080199.1"/>
    </source>
</evidence>
<dbReference type="AlphaFoldDB" id="A0AAU9T8L0"/>
<protein>
    <recommendedName>
        <fullName evidence="3">EF-hand domain-containing protein</fullName>
    </recommendedName>
</protein>
<dbReference type="Pfam" id="PF13499">
    <property type="entry name" value="EF-hand_7"/>
    <property type="match status" value="2"/>
</dbReference>
<gene>
    <name evidence="4" type="ORF">TAV2_LOCUS26060</name>
</gene>
<dbReference type="InterPro" id="IPR011992">
    <property type="entry name" value="EF-hand-dom_pair"/>
</dbReference>
<dbReference type="Gene3D" id="1.10.238.10">
    <property type="entry name" value="EF-hand"/>
    <property type="match status" value="3"/>
</dbReference>
<evidence type="ECO:0000256" key="2">
    <source>
        <dbReference type="ARBA" id="ARBA00022837"/>
    </source>
</evidence>
<accession>A0AAU9T8L0</accession>
<dbReference type="SUPFAM" id="SSF47473">
    <property type="entry name" value="EF-hand"/>
    <property type="match status" value="1"/>
</dbReference>
<evidence type="ECO:0000259" key="3">
    <source>
        <dbReference type="SMART" id="SM00054"/>
    </source>
</evidence>
<evidence type="ECO:0000313" key="5">
    <source>
        <dbReference type="Proteomes" id="UP000836841"/>
    </source>
</evidence>
<dbReference type="PROSITE" id="PS00018">
    <property type="entry name" value="EF_HAND_1"/>
    <property type="match status" value="2"/>
</dbReference>
<dbReference type="CDD" id="cd00051">
    <property type="entry name" value="EFh"/>
    <property type="match status" value="2"/>
</dbReference>